<organism evidence="24 25">
    <name type="scientific">Pseudocercospora fuligena</name>
    <dbReference type="NCBI Taxonomy" id="685502"/>
    <lineage>
        <taxon>Eukaryota</taxon>
        <taxon>Fungi</taxon>
        <taxon>Dikarya</taxon>
        <taxon>Ascomycota</taxon>
        <taxon>Pezizomycotina</taxon>
        <taxon>Dothideomycetes</taxon>
        <taxon>Dothideomycetidae</taxon>
        <taxon>Mycosphaerellales</taxon>
        <taxon>Mycosphaerellaceae</taxon>
        <taxon>Pseudocercospora</taxon>
    </lineage>
</organism>
<gene>
    <name evidence="24" type="ORF">HII31_04265</name>
</gene>
<dbReference type="EC" id="2.3.2.27" evidence="4"/>
<evidence type="ECO:0000313" key="25">
    <source>
        <dbReference type="Proteomes" id="UP000660729"/>
    </source>
</evidence>
<evidence type="ECO:0000256" key="10">
    <source>
        <dbReference type="ARBA" id="ARBA00022786"/>
    </source>
</evidence>
<evidence type="ECO:0000256" key="9">
    <source>
        <dbReference type="ARBA" id="ARBA00022771"/>
    </source>
</evidence>
<evidence type="ECO:0000256" key="13">
    <source>
        <dbReference type="ARBA" id="ARBA00023136"/>
    </source>
</evidence>
<comment type="catalytic activity">
    <reaction evidence="1">
        <text>S-ubiquitinyl-[E2 ubiquitin-conjugating enzyme]-L-cysteine + [acceptor protein]-L-lysine = [E2 ubiquitin-conjugating enzyme]-L-cysteine + N(6)-ubiquitinyl-[acceptor protein]-L-lysine.</text>
        <dbReference type="EC" id="2.3.2.27"/>
    </reaction>
</comment>
<evidence type="ECO:0000256" key="11">
    <source>
        <dbReference type="ARBA" id="ARBA00022833"/>
    </source>
</evidence>
<feature type="region of interest" description="Disordered" evidence="20">
    <location>
        <begin position="509"/>
        <end position="569"/>
    </location>
</feature>
<keyword evidence="13 21" id="KW-0472">Membrane</keyword>
<protein>
    <recommendedName>
        <fullName evidence="16">DSC E3 ubiquitin ligase complex subunit A</fullName>
        <ecNumber evidence="4">2.3.2.27</ecNumber>
    </recommendedName>
    <alternativeName>
        <fullName evidence="17">Defective for SREBP cleavage protein A</fullName>
    </alternativeName>
    <alternativeName>
        <fullName evidence="18">RING-type E3 ubiquitin transferase dscA</fullName>
    </alternativeName>
</protein>
<comment type="function">
    <text evidence="14">Catalytic component of the DSC E3 ubiquitin ligase complex which is required for the srbA transcriptional activator proteolytic cleavage to release the soluble transcription factor from the membrane in low oxygen or sterol conditions. Required for growth during hypoxia and triazole drug susceptibility, as well as for virulence in a murine model of invasive pulmonary aspergillosis (IPA).</text>
</comment>
<comment type="caution">
    <text evidence="24">The sequence shown here is derived from an EMBL/GenBank/DDBJ whole genome shotgun (WGS) entry which is preliminary data.</text>
</comment>
<evidence type="ECO:0000259" key="23">
    <source>
        <dbReference type="PROSITE" id="PS50089"/>
    </source>
</evidence>
<dbReference type="OrthoDB" id="9984778at2759"/>
<keyword evidence="10" id="KW-0833">Ubl conjugation pathway</keyword>
<evidence type="ECO:0000256" key="1">
    <source>
        <dbReference type="ARBA" id="ARBA00000900"/>
    </source>
</evidence>
<accession>A0A8H6RMA7</accession>
<evidence type="ECO:0000256" key="6">
    <source>
        <dbReference type="ARBA" id="ARBA00022692"/>
    </source>
</evidence>
<evidence type="ECO:0000256" key="2">
    <source>
        <dbReference type="ARBA" id="ARBA00004127"/>
    </source>
</evidence>
<keyword evidence="9 19" id="KW-0863">Zinc-finger</keyword>
<evidence type="ECO:0000256" key="16">
    <source>
        <dbReference type="ARBA" id="ARBA00071072"/>
    </source>
</evidence>
<dbReference type="AlphaFoldDB" id="A0A8H6RMA7"/>
<evidence type="ECO:0000256" key="18">
    <source>
        <dbReference type="ARBA" id="ARBA00082128"/>
    </source>
</evidence>
<dbReference type="GO" id="GO:0061630">
    <property type="term" value="F:ubiquitin protein ligase activity"/>
    <property type="evidence" value="ECO:0007669"/>
    <property type="project" value="UniProtKB-EC"/>
</dbReference>
<dbReference type="InterPro" id="IPR050731">
    <property type="entry name" value="HRD1_E3_ubiq-ligases"/>
</dbReference>
<evidence type="ECO:0000313" key="24">
    <source>
        <dbReference type="EMBL" id="KAF7194460.1"/>
    </source>
</evidence>
<keyword evidence="25" id="KW-1185">Reference proteome</keyword>
<feature type="signal peptide" evidence="22">
    <location>
        <begin position="1"/>
        <end position="25"/>
    </location>
</feature>
<evidence type="ECO:0000256" key="20">
    <source>
        <dbReference type="SAM" id="MobiDB-lite"/>
    </source>
</evidence>
<keyword evidence="6 21" id="KW-0812">Transmembrane</keyword>
<evidence type="ECO:0000256" key="21">
    <source>
        <dbReference type="SAM" id="Phobius"/>
    </source>
</evidence>
<dbReference type="FunFam" id="3.30.40.10:FF:000626">
    <property type="entry name" value="Transmembrane ubiquitin ligase 1"/>
    <property type="match status" value="1"/>
</dbReference>
<feature type="transmembrane region" description="Helical" evidence="21">
    <location>
        <begin position="633"/>
        <end position="652"/>
    </location>
</feature>
<reference evidence="24" key="1">
    <citation type="submission" date="2020-04" db="EMBL/GenBank/DDBJ databases">
        <title>Draft genome resource of the tomato pathogen Pseudocercospora fuligena.</title>
        <authorList>
            <person name="Zaccaron A."/>
        </authorList>
    </citation>
    <scope>NUCLEOTIDE SEQUENCE</scope>
    <source>
        <strain evidence="24">PF001</strain>
    </source>
</reference>
<feature type="transmembrane region" description="Helical" evidence="21">
    <location>
        <begin position="418"/>
        <end position="444"/>
    </location>
</feature>
<keyword evidence="12 21" id="KW-1133">Transmembrane helix</keyword>
<evidence type="ECO:0000256" key="7">
    <source>
        <dbReference type="ARBA" id="ARBA00022723"/>
    </source>
</evidence>
<evidence type="ECO:0000256" key="4">
    <source>
        <dbReference type="ARBA" id="ARBA00012483"/>
    </source>
</evidence>
<dbReference type="PANTHER" id="PTHR22763:SF162">
    <property type="entry name" value="TRANSMEMBRANE E3 UBIQUITIN-PROTEIN LIGASE 1"/>
    <property type="match status" value="1"/>
</dbReference>
<dbReference type="SUPFAM" id="SSF57850">
    <property type="entry name" value="RING/U-box"/>
    <property type="match status" value="1"/>
</dbReference>
<feature type="compositionally biased region" description="Low complexity" evidence="20">
    <location>
        <begin position="517"/>
        <end position="562"/>
    </location>
</feature>
<keyword evidence="5" id="KW-0808">Transferase</keyword>
<dbReference type="InterPro" id="IPR021319">
    <property type="entry name" value="DUF2921"/>
</dbReference>
<dbReference type="UniPathway" id="UPA00143"/>
<feature type="transmembrane region" description="Helical" evidence="21">
    <location>
        <begin position="388"/>
        <end position="406"/>
    </location>
</feature>
<dbReference type="Pfam" id="PF11145">
    <property type="entry name" value="DUF2921"/>
    <property type="match status" value="2"/>
</dbReference>
<dbReference type="SMART" id="SM00184">
    <property type="entry name" value="RING"/>
    <property type="match status" value="1"/>
</dbReference>
<dbReference type="Proteomes" id="UP000660729">
    <property type="component" value="Unassembled WGS sequence"/>
</dbReference>
<comment type="subcellular location">
    <subcellularLocation>
        <location evidence="2">Endomembrane system</location>
        <topology evidence="2">Multi-pass membrane protein</topology>
    </subcellularLocation>
</comment>
<feature type="transmembrane region" description="Helical" evidence="21">
    <location>
        <begin position="450"/>
        <end position="471"/>
    </location>
</feature>
<comment type="pathway">
    <text evidence="3">Protein modification; protein ubiquitination.</text>
</comment>
<dbReference type="InterPro" id="IPR024766">
    <property type="entry name" value="Znf_RING_H2"/>
</dbReference>
<dbReference type="EMBL" id="JABCIY010000061">
    <property type="protein sequence ID" value="KAF7194460.1"/>
    <property type="molecule type" value="Genomic_DNA"/>
</dbReference>
<dbReference type="GO" id="GO:0016567">
    <property type="term" value="P:protein ubiquitination"/>
    <property type="evidence" value="ECO:0007669"/>
    <property type="project" value="UniProtKB-UniPathway"/>
</dbReference>
<evidence type="ECO:0000256" key="22">
    <source>
        <dbReference type="SAM" id="SignalP"/>
    </source>
</evidence>
<evidence type="ECO:0000256" key="5">
    <source>
        <dbReference type="ARBA" id="ARBA00022679"/>
    </source>
</evidence>
<feature type="region of interest" description="Disordered" evidence="20">
    <location>
        <begin position="756"/>
        <end position="794"/>
    </location>
</feature>
<dbReference type="PROSITE" id="PS50089">
    <property type="entry name" value="ZF_RING_2"/>
    <property type="match status" value="1"/>
</dbReference>
<dbReference type="InterPro" id="IPR001841">
    <property type="entry name" value="Znf_RING"/>
</dbReference>
<keyword evidence="11" id="KW-0862">Zinc</keyword>
<dbReference type="GO" id="GO:0043161">
    <property type="term" value="P:proteasome-mediated ubiquitin-dependent protein catabolic process"/>
    <property type="evidence" value="ECO:0007669"/>
    <property type="project" value="TreeGrafter"/>
</dbReference>
<dbReference type="GO" id="GO:0012505">
    <property type="term" value="C:endomembrane system"/>
    <property type="evidence" value="ECO:0007669"/>
    <property type="project" value="UniProtKB-SubCell"/>
</dbReference>
<dbReference type="Pfam" id="PF12678">
    <property type="entry name" value="zf-rbx1"/>
    <property type="match status" value="1"/>
</dbReference>
<evidence type="ECO:0000256" key="15">
    <source>
        <dbReference type="ARBA" id="ARBA00063126"/>
    </source>
</evidence>
<feature type="transmembrane region" description="Helical" evidence="21">
    <location>
        <begin position="664"/>
        <end position="684"/>
    </location>
</feature>
<evidence type="ECO:0000256" key="12">
    <source>
        <dbReference type="ARBA" id="ARBA00022989"/>
    </source>
</evidence>
<comment type="subunit">
    <text evidence="15">Component of the DSC E3 ubiquitin ligase complex composed of dscA, dscB, dscC and dscD.</text>
</comment>
<evidence type="ECO:0000256" key="17">
    <source>
        <dbReference type="ARBA" id="ARBA00077885"/>
    </source>
</evidence>
<keyword evidence="8 22" id="KW-0732">Signal</keyword>
<keyword evidence="7" id="KW-0479">Metal-binding</keyword>
<dbReference type="PANTHER" id="PTHR22763">
    <property type="entry name" value="RING ZINC FINGER PROTEIN"/>
    <property type="match status" value="1"/>
</dbReference>
<dbReference type="Gene3D" id="3.30.40.10">
    <property type="entry name" value="Zinc/RING finger domain, C3HC4 (zinc finger)"/>
    <property type="match status" value="1"/>
</dbReference>
<dbReference type="GO" id="GO:0044695">
    <property type="term" value="C:Dsc E3 ubiquitin ligase complex"/>
    <property type="evidence" value="ECO:0007669"/>
    <property type="project" value="TreeGrafter"/>
</dbReference>
<dbReference type="GO" id="GO:0008270">
    <property type="term" value="F:zinc ion binding"/>
    <property type="evidence" value="ECO:0007669"/>
    <property type="project" value="UniProtKB-KW"/>
</dbReference>
<evidence type="ECO:0000256" key="3">
    <source>
        <dbReference type="ARBA" id="ARBA00004906"/>
    </source>
</evidence>
<feature type="transmembrane region" description="Helical" evidence="21">
    <location>
        <begin position="696"/>
        <end position="714"/>
    </location>
</feature>
<feature type="transmembrane region" description="Helical" evidence="21">
    <location>
        <begin position="606"/>
        <end position="627"/>
    </location>
</feature>
<sequence>MADRRGIVLPLIILGWIIFNPGNQAAVRNAELDALPSIEHVIAEEQRQLSVLGNSSWDAEFGTEGHTINVTGLEPERDFAWSALPTIKARAREQLEYALGDWGKLMLDGETDLPNPTPLYKNITGIVSGKWKRSAVQENVPIPQLNLTQYAPPSPFGHAGHARPFDRNITGNDGEISVRFAKQDTAYAGQDRNATAMSGEIKLTDGETSDVWELQLYGVYFASLGQAIMTTTSSKFSGIFALPHMALSSDNFESARSLLNESISDTIQEQIDGETHASNPWHSRIEAESENPFGTPDCELVVYLQQLAPVAGTQYSSTFMDFLERELRFPTGAIMPSAPDMHFSAIIFSPDCGYVLESQGPPDDIPQNGDHLTGAKIEVLWKHARQHLLVFSLALALQLFLLMRQMREASTPSTRSRISLYAVTILASNDGFVALTFLLGSLFFQSIWTMLVPVGFLAFASVAFFGMRFVMDIWQVQAPERERRVRAEVEEDQRREQRFHEALQRIRAERREREQQQSEAPPSTTTDATTNTTLPQTVAPTTTDGTATSTPLPTTTPNTTAPLPIDTGATPIFMPSDQAGLLPIAQPPLMNTEAHVRARMPSFASFYAKSYMLMFVSVLFATNSISWPASVRRVFITILGMCYLSFWIPQIIRNVQRNCRHAFNWEFVFGQSLLRLTPFLYFYAYKYNVVFADHNYYILALLAGWVWIQVVILGSQELIGPRWFIRSSWAPPAYDYHPILREDEEGATMPIGFSQAADADDAQSTPSSPLSDRRLSSPTITRRPSIAKEKEKETAKTKGKRVFDCAICMQDLEVPVVETGAPAETGLGANLLARRAYMVTPCRHIFHSTCLEGWIKYRLQCPICRETLPPL</sequence>
<evidence type="ECO:0000256" key="19">
    <source>
        <dbReference type="PROSITE-ProRule" id="PRU00175"/>
    </source>
</evidence>
<feature type="chain" id="PRO_5034760427" description="DSC E3 ubiquitin ligase complex subunit A" evidence="22">
    <location>
        <begin position="26"/>
        <end position="871"/>
    </location>
</feature>
<proteinExistence type="predicted"/>
<evidence type="ECO:0000256" key="14">
    <source>
        <dbReference type="ARBA" id="ARBA00056116"/>
    </source>
</evidence>
<feature type="domain" description="RING-type" evidence="23">
    <location>
        <begin position="805"/>
        <end position="865"/>
    </location>
</feature>
<name>A0A8H6RMA7_9PEZI</name>
<evidence type="ECO:0000256" key="8">
    <source>
        <dbReference type="ARBA" id="ARBA00022729"/>
    </source>
</evidence>
<dbReference type="InterPro" id="IPR013083">
    <property type="entry name" value="Znf_RING/FYVE/PHD"/>
</dbReference>